<dbReference type="GO" id="GO:0016301">
    <property type="term" value="F:kinase activity"/>
    <property type="evidence" value="ECO:0007669"/>
    <property type="project" value="UniProtKB-KW"/>
</dbReference>
<gene>
    <name evidence="5" type="ORF">CEY00_Acc18764</name>
</gene>
<evidence type="ECO:0000313" key="5">
    <source>
        <dbReference type="EMBL" id="PSS08409.1"/>
    </source>
</evidence>
<dbReference type="Gramene" id="PSS08409">
    <property type="protein sequence ID" value="PSS08409"/>
    <property type="gene ID" value="CEY00_Acc18764"/>
</dbReference>
<dbReference type="Proteomes" id="UP000241394">
    <property type="component" value="Chromosome LG16"/>
</dbReference>
<organism evidence="5 6">
    <name type="scientific">Actinidia chinensis var. chinensis</name>
    <name type="common">Chinese soft-hair kiwi</name>
    <dbReference type="NCBI Taxonomy" id="1590841"/>
    <lineage>
        <taxon>Eukaryota</taxon>
        <taxon>Viridiplantae</taxon>
        <taxon>Streptophyta</taxon>
        <taxon>Embryophyta</taxon>
        <taxon>Tracheophyta</taxon>
        <taxon>Spermatophyta</taxon>
        <taxon>Magnoliopsida</taxon>
        <taxon>eudicotyledons</taxon>
        <taxon>Gunneridae</taxon>
        <taxon>Pentapetalae</taxon>
        <taxon>asterids</taxon>
        <taxon>Ericales</taxon>
        <taxon>Actinidiaceae</taxon>
        <taxon>Actinidia</taxon>
    </lineage>
</organism>
<comment type="subcellular location">
    <subcellularLocation>
        <location evidence="1">Mitochondrion inner membrane</location>
    </subcellularLocation>
</comment>
<reference evidence="6" key="2">
    <citation type="journal article" date="2018" name="BMC Genomics">
        <title>A manually annotated Actinidia chinensis var. chinensis (kiwifruit) genome highlights the challenges associated with draft genomes and gene prediction in plants.</title>
        <authorList>
            <person name="Pilkington S.M."/>
            <person name="Crowhurst R."/>
            <person name="Hilario E."/>
            <person name="Nardozza S."/>
            <person name="Fraser L."/>
            <person name="Peng Y."/>
            <person name="Gunaseelan K."/>
            <person name="Simpson R."/>
            <person name="Tahir J."/>
            <person name="Deroles S.C."/>
            <person name="Templeton K."/>
            <person name="Luo Z."/>
            <person name="Davy M."/>
            <person name="Cheng C."/>
            <person name="McNeilage M."/>
            <person name="Scaglione D."/>
            <person name="Liu Y."/>
            <person name="Zhang Q."/>
            <person name="Datson P."/>
            <person name="De Silva N."/>
            <person name="Gardiner S.E."/>
            <person name="Bassett H."/>
            <person name="Chagne D."/>
            <person name="McCallum J."/>
            <person name="Dzierzon H."/>
            <person name="Deng C."/>
            <person name="Wang Y.Y."/>
            <person name="Barron L."/>
            <person name="Manako K."/>
            <person name="Bowen J."/>
            <person name="Foster T.M."/>
            <person name="Erridge Z.A."/>
            <person name="Tiffin H."/>
            <person name="Waite C.N."/>
            <person name="Davies K.M."/>
            <person name="Grierson E.P."/>
            <person name="Laing W.A."/>
            <person name="Kirk R."/>
            <person name="Chen X."/>
            <person name="Wood M."/>
            <person name="Montefiori M."/>
            <person name="Brummell D.A."/>
            <person name="Schwinn K.E."/>
            <person name="Catanach A."/>
            <person name="Fullerton C."/>
            <person name="Li D."/>
            <person name="Meiyalaghan S."/>
            <person name="Nieuwenhuizen N."/>
            <person name="Read N."/>
            <person name="Prakash R."/>
            <person name="Hunter D."/>
            <person name="Zhang H."/>
            <person name="McKenzie M."/>
            <person name="Knabel M."/>
            <person name="Harris A."/>
            <person name="Allan A.C."/>
            <person name="Gleave A."/>
            <person name="Chen A."/>
            <person name="Janssen B.J."/>
            <person name="Plunkett B."/>
            <person name="Ampomah-Dwamena C."/>
            <person name="Voogd C."/>
            <person name="Leif D."/>
            <person name="Lafferty D."/>
            <person name="Souleyre E.J.F."/>
            <person name="Varkonyi-Gasic E."/>
            <person name="Gambi F."/>
            <person name="Hanley J."/>
            <person name="Yao J.L."/>
            <person name="Cheung J."/>
            <person name="David K.M."/>
            <person name="Warren B."/>
            <person name="Marsh K."/>
            <person name="Snowden K.C."/>
            <person name="Lin-Wang K."/>
            <person name="Brian L."/>
            <person name="Martinez-Sanchez M."/>
            <person name="Wang M."/>
            <person name="Ileperuma N."/>
            <person name="Macnee N."/>
            <person name="Campin R."/>
            <person name="McAtee P."/>
            <person name="Drummond R.S.M."/>
            <person name="Espley R.V."/>
            <person name="Ireland H.S."/>
            <person name="Wu R."/>
            <person name="Atkinson R.G."/>
            <person name="Karunairetnam S."/>
            <person name="Bulley S."/>
            <person name="Chunkath S."/>
            <person name="Hanley Z."/>
            <person name="Storey R."/>
            <person name="Thrimawithana A.H."/>
            <person name="Thomson S."/>
            <person name="David C."/>
            <person name="Testolin R."/>
            <person name="Huang H."/>
            <person name="Hellens R.P."/>
            <person name="Schaffer R.J."/>
        </authorList>
    </citation>
    <scope>NUCLEOTIDE SEQUENCE [LARGE SCALE GENOMIC DNA]</scope>
    <source>
        <strain evidence="6">cv. Red5</strain>
    </source>
</reference>
<dbReference type="PANTHER" id="PTHR12294:SF1">
    <property type="entry name" value="CALCIUM UPTAKE PROTEIN 1, MITOCHONDRIAL"/>
    <property type="match status" value="1"/>
</dbReference>
<keyword evidence="5" id="KW-0808">Transferase</keyword>
<keyword evidence="5" id="KW-0418">Kinase</keyword>
<dbReference type="AlphaFoldDB" id="A0A2R6QIH2"/>
<evidence type="ECO:0000256" key="4">
    <source>
        <dbReference type="ARBA" id="ARBA00023136"/>
    </source>
</evidence>
<sequence length="124" mass="14243">MFITISSMYLNFVDIAHYDYKSQGTISANDFALSMVASADMSHINKFLDRVEELNDEPYLGDMCFFRRIQEFFRTSNKITAPISCNVQSPGSEWDVDKARYTKSCPPSMFSTVSFDSYFKLSFS</sequence>
<comment type="caution">
    <text evidence="5">The sequence shown here is derived from an EMBL/GenBank/DDBJ whole genome shotgun (WGS) entry which is preliminary data.</text>
</comment>
<name>A0A2R6QIH2_ACTCC</name>
<reference evidence="5 6" key="1">
    <citation type="submission" date="2017-07" db="EMBL/GenBank/DDBJ databases">
        <title>An improved, manually edited Actinidia chinensis var. chinensis (kiwifruit) genome highlights the challenges associated with draft genomes and gene prediction in plants.</title>
        <authorList>
            <person name="Pilkington S."/>
            <person name="Crowhurst R."/>
            <person name="Hilario E."/>
            <person name="Nardozza S."/>
            <person name="Fraser L."/>
            <person name="Peng Y."/>
            <person name="Gunaseelan K."/>
            <person name="Simpson R."/>
            <person name="Tahir J."/>
            <person name="Deroles S."/>
            <person name="Templeton K."/>
            <person name="Luo Z."/>
            <person name="Davy M."/>
            <person name="Cheng C."/>
            <person name="Mcneilage M."/>
            <person name="Scaglione D."/>
            <person name="Liu Y."/>
            <person name="Zhang Q."/>
            <person name="Datson P."/>
            <person name="De Silva N."/>
            <person name="Gardiner S."/>
            <person name="Bassett H."/>
            <person name="Chagne D."/>
            <person name="Mccallum J."/>
            <person name="Dzierzon H."/>
            <person name="Deng C."/>
            <person name="Wang Y.-Y."/>
            <person name="Barron N."/>
            <person name="Manako K."/>
            <person name="Bowen J."/>
            <person name="Foster T."/>
            <person name="Erridge Z."/>
            <person name="Tiffin H."/>
            <person name="Waite C."/>
            <person name="Davies K."/>
            <person name="Grierson E."/>
            <person name="Laing W."/>
            <person name="Kirk R."/>
            <person name="Chen X."/>
            <person name="Wood M."/>
            <person name="Montefiori M."/>
            <person name="Brummell D."/>
            <person name="Schwinn K."/>
            <person name="Catanach A."/>
            <person name="Fullerton C."/>
            <person name="Li D."/>
            <person name="Meiyalaghan S."/>
            <person name="Nieuwenhuizen N."/>
            <person name="Read N."/>
            <person name="Prakash R."/>
            <person name="Hunter D."/>
            <person name="Zhang H."/>
            <person name="Mckenzie M."/>
            <person name="Knabel M."/>
            <person name="Harris A."/>
            <person name="Allan A."/>
            <person name="Chen A."/>
            <person name="Janssen B."/>
            <person name="Plunkett B."/>
            <person name="Dwamena C."/>
            <person name="Voogd C."/>
            <person name="Leif D."/>
            <person name="Lafferty D."/>
            <person name="Souleyre E."/>
            <person name="Varkonyi-Gasic E."/>
            <person name="Gambi F."/>
            <person name="Hanley J."/>
            <person name="Yao J.-L."/>
            <person name="Cheung J."/>
            <person name="David K."/>
            <person name="Warren B."/>
            <person name="Marsh K."/>
            <person name="Snowden K."/>
            <person name="Lin-Wang K."/>
            <person name="Brian L."/>
            <person name="Martinez-Sanchez M."/>
            <person name="Wang M."/>
            <person name="Ileperuma N."/>
            <person name="Macnee N."/>
            <person name="Campin R."/>
            <person name="Mcatee P."/>
            <person name="Drummond R."/>
            <person name="Espley R."/>
            <person name="Ireland H."/>
            <person name="Wu R."/>
            <person name="Atkinson R."/>
            <person name="Karunairetnam S."/>
            <person name="Bulley S."/>
            <person name="Chunkath S."/>
            <person name="Hanley Z."/>
            <person name="Storey R."/>
            <person name="Thrimawithana A."/>
            <person name="Thomson S."/>
            <person name="David C."/>
            <person name="Testolin R."/>
        </authorList>
    </citation>
    <scope>NUCLEOTIDE SEQUENCE [LARGE SCALE GENOMIC DNA]</scope>
    <source>
        <strain evidence="6">cv. Red5</strain>
        <tissue evidence="5">Young leaf</tissue>
    </source>
</reference>
<evidence type="ECO:0000256" key="1">
    <source>
        <dbReference type="ARBA" id="ARBA00004273"/>
    </source>
</evidence>
<protein>
    <submittedName>
        <fullName evidence="5">Protein kinase</fullName>
    </submittedName>
</protein>
<keyword evidence="6" id="KW-1185">Reference proteome</keyword>
<evidence type="ECO:0000313" key="6">
    <source>
        <dbReference type="Proteomes" id="UP000241394"/>
    </source>
</evidence>
<dbReference type="STRING" id="1590841.A0A2R6QIH2"/>
<keyword evidence="4" id="KW-0472">Membrane</keyword>
<dbReference type="OrthoDB" id="186625at2759"/>
<keyword evidence="2" id="KW-0479">Metal-binding</keyword>
<dbReference type="GO" id="GO:0036444">
    <property type="term" value="P:calcium import into the mitochondrion"/>
    <property type="evidence" value="ECO:0007669"/>
    <property type="project" value="TreeGrafter"/>
</dbReference>
<dbReference type="GO" id="GO:1990246">
    <property type="term" value="C:uniplex complex"/>
    <property type="evidence" value="ECO:0007669"/>
    <property type="project" value="TreeGrafter"/>
</dbReference>
<dbReference type="InParanoid" id="A0A2R6QIH2"/>
<evidence type="ECO:0000256" key="2">
    <source>
        <dbReference type="ARBA" id="ARBA00022723"/>
    </source>
</evidence>
<accession>A0A2R6QIH2</accession>
<dbReference type="EMBL" id="NKQK01000016">
    <property type="protein sequence ID" value="PSS08409.1"/>
    <property type="molecule type" value="Genomic_DNA"/>
</dbReference>
<dbReference type="InterPro" id="IPR039800">
    <property type="entry name" value="MICU1/2/3"/>
</dbReference>
<dbReference type="GO" id="GO:0051560">
    <property type="term" value="P:mitochondrial calcium ion homeostasis"/>
    <property type="evidence" value="ECO:0007669"/>
    <property type="project" value="TreeGrafter"/>
</dbReference>
<keyword evidence="3" id="KW-0677">Repeat</keyword>
<evidence type="ECO:0000256" key="3">
    <source>
        <dbReference type="ARBA" id="ARBA00022737"/>
    </source>
</evidence>
<proteinExistence type="predicted"/>
<dbReference type="PANTHER" id="PTHR12294">
    <property type="entry name" value="EF HAND DOMAIN FAMILY A1,A2-RELATED"/>
    <property type="match status" value="1"/>
</dbReference>
<dbReference type="GO" id="GO:0005509">
    <property type="term" value="F:calcium ion binding"/>
    <property type="evidence" value="ECO:0007669"/>
    <property type="project" value="InterPro"/>
</dbReference>